<keyword evidence="1" id="KW-1133">Transmembrane helix</keyword>
<dbReference type="Proteomes" id="UP000318313">
    <property type="component" value="Chromosome"/>
</dbReference>
<gene>
    <name evidence="2" type="ORF">Enr17x_49360</name>
</gene>
<dbReference type="OrthoDB" id="9979484at2"/>
<sequence>MNFLIAGFVAATLILGMFLFIKIIDYEFRKFIQDLGGKWEPDYGMEFPGGTLIWISIANLLRNYRVLFSILILCICFGIAFFCGSSGETVDPETRAVSETQSN</sequence>
<dbReference type="AlphaFoldDB" id="A0A518IIE8"/>
<evidence type="ECO:0000313" key="3">
    <source>
        <dbReference type="Proteomes" id="UP000318313"/>
    </source>
</evidence>
<organism evidence="2 3">
    <name type="scientific">Gimesia fumaroli</name>
    <dbReference type="NCBI Taxonomy" id="2527976"/>
    <lineage>
        <taxon>Bacteria</taxon>
        <taxon>Pseudomonadati</taxon>
        <taxon>Planctomycetota</taxon>
        <taxon>Planctomycetia</taxon>
        <taxon>Planctomycetales</taxon>
        <taxon>Planctomycetaceae</taxon>
        <taxon>Gimesia</taxon>
    </lineage>
</organism>
<dbReference type="EMBL" id="CP037452">
    <property type="protein sequence ID" value="QDV52866.1"/>
    <property type="molecule type" value="Genomic_DNA"/>
</dbReference>
<feature type="transmembrane region" description="Helical" evidence="1">
    <location>
        <begin position="6"/>
        <end position="24"/>
    </location>
</feature>
<reference evidence="2 3" key="1">
    <citation type="submission" date="2019-03" db="EMBL/GenBank/DDBJ databases">
        <title>Deep-cultivation of Planctomycetes and their phenomic and genomic characterization uncovers novel biology.</title>
        <authorList>
            <person name="Wiegand S."/>
            <person name="Jogler M."/>
            <person name="Boedeker C."/>
            <person name="Pinto D."/>
            <person name="Vollmers J."/>
            <person name="Rivas-Marin E."/>
            <person name="Kohn T."/>
            <person name="Peeters S.H."/>
            <person name="Heuer A."/>
            <person name="Rast P."/>
            <person name="Oberbeckmann S."/>
            <person name="Bunk B."/>
            <person name="Jeske O."/>
            <person name="Meyerdierks A."/>
            <person name="Storesund J.E."/>
            <person name="Kallscheuer N."/>
            <person name="Luecker S."/>
            <person name="Lage O.M."/>
            <person name="Pohl T."/>
            <person name="Merkel B.J."/>
            <person name="Hornburger P."/>
            <person name="Mueller R.-W."/>
            <person name="Bruemmer F."/>
            <person name="Labrenz M."/>
            <person name="Spormann A.M."/>
            <person name="Op den Camp H."/>
            <person name="Overmann J."/>
            <person name="Amann R."/>
            <person name="Jetten M.S.M."/>
            <person name="Mascher T."/>
            <person name="Medema M.H."/>
            <person name="Devos D.P."/>
            <person name="Kaster A.-K."/>
            <person name="Ovreas L."/>
            <person name="Rohde M."/>
            <person name="Galperin M.Y."/>
            <person name="Jogler C."/>
        </authorList>
    </citation>
    <scope>NUCLEOTIDE SEQUENCE [LARGE SCALE GENOMIC DNA]</scope>
    <source>
        <strain evidence="2 3">Enr17</strain>
    </source>
</reference>
<accession>A0A518IIE8</accession>
<keyword evidence="1" id="KW-0472">Membrane</keyword>
<protein>
    <submittedName>
        <fullName evidence="2">Uncharacterized protein</fullName>
    </submittedName>
</protein>
<dbReference type="RefSeq" id="WP_145312136.1">
    <property type="nucleotide sequence ID" value="NZ_CP037452.1"/>
</dbReference>
<evidence type="ECO:0000313" key="2">
    <source>
        <dbReference type="EMBL" id="QDV52866.1"/>
    </source>
</evidence>
<keyword evidence="3" id="KW-1185">Reference proteome</keyword>
<feature type="transmembrane region" description="Helical" evidence="1">
    <location>
        <begin position="66"/>
        <end position="87"/>
    </location>
</feature>
<name>A0A518IIE8_9PLAN</name>
<dbReference type="KEGG" id="gfm:Enr17x_49360"/>
<keyword evidence="1" id="KW-0812">Transmembrane</keyword>
<evidence type="ECO:0000256" key="1">
    <source>
        <dbReference type="SAM" id="Phobius"/>
    </source>
</evidence>
<proteinExistence type="predicted"/>